<accession>A0AA38RUK6</accession>
<keyword evidence="11" id="KW-1185">Reference proteome</keyword>
<keyword evidence="6 9" id="KW-0472">Membrane</keyword>
<dbReference type="GO" id="GO:0005789">
    <property type="term" value="C:endoplasmic reticulum membrane"/>
    <property type="evidence" value="ECO:0007669"/>
    <property type="project" value="TreeGrafter"/>
</dbReference>
<dbReference type="Pfam" id="PF05875">
    <property type="entry name" value="Ceramidase"/>
    <property type="match status" value="1"/>
</dbReference>
<name>A0AA38RUK6_9PEZI</name>
<dbReference type="GO" id="GO:0016811">
    <property type="term" value="F:hydrolase activity, acting on carbon-nitrogen (but not peptide) bonds, in linear amides"/>
    <property type="evidence" value="ECO:0007669"/>
    <property type="project" value="InterPro"/>
</dbReference>
<feature type="binding site" evidence="7">
    <location>
        <position position="26"/>
    </location>
    <ligand>
        <name>Ca(2+)</name>
        <dbReference type="ChEBI" id="CHEBI:29108"/>
    </ligand>
</feature>
<evidence type="ECO:0000256" key="7">
    <source>
        <dbReference type="PIRSR" id="PIRSR608901-1"/>
    </source>
</evidence>
<evidence type="ECO:0000256" key="2">
    <source>
        <dbReference type="ARBA" id="ARBA00009780"/>
    </source>
</evidence>
<feature type="transmembrane region" description="Helical" evidence="9">
    <location>
        <begin position="100"/>
        <end position="117"/>
    </location>
</feature>
<evidence type="ECO:0000256" key="5">
    <source>
        <dbReference type="ARBA" id="ARBA00022989"/>
    </source>
</evidence>
<dbReference type="GO" id="GO:0046513">
    <property type="term" value="P:ceramide biosynthetic process"/>
    <property type="evidence" value="ECO:0007669"/>
    <property type="project" value="TreeGrafter"/>
</dbReference>
<dbReference type="GO" id="GO:0046872">
    <property type="term" value="F:metal ion binding"/>
    <property type="evidence" value="ECO:0007669"/>
    <property type="project" value="UniProtKB-KW"/>
</dbReference>
<evidence type="ECO:0000256" key="8">
    <source>
        <dbReference type="PIRSR" id="PIRSR608901-2"/>
    </source>
</evidence>
<comment type="cofactor">
    <cofactor evidence="8">
        <name>Zn(2+)</name>
        <dbReference type="ChEBI" id="CHEBI:29105"/>
    </cofactor>
</comment>
<keyword evidence="3 9" id="KW-0812">Transmembrane</keyword>
<keyword evidence="7" id="KW-0106">Calcium</keyword>
<dbReference type="EMBL" id="JANBVO010000001">
    <property type="protein sequence ID" value="KAJ9157579.1"/>
    <property type="molecule type" value="Genomic_DNA"/>
</dbReference>
<feature type="binding site" evidence="7">
    <location>
        <position position="39"/>
    </location>
    <ligand>
        <name>Ca(2+)</name>
        <dbReference type="ChEBI" id="CHEBI:29108"/>
    </ligand>
</feature>
<feature type="transmembrane region" description="Helical" evidence="9">
    <location>
        <begin position="148"/>
        <end position="171"/>
    </location>
</feature>
<protein>
    <submittedName>
        <fullName evidence="10">Alkaline ceramidase 3</fullName>
    </submittedName>
</protein>
<feature type="transmembrane region" description="Helical" evidence="9">
    <location>
        <begin position="239"/>
        <end position="258"/>
    </location>
</feature>
<comment type="caution">
    <text evidence="10">The sequence shown here is derived from an EMBL/GenBank/DDBJ whole genome shotgun (WGS) entry which is preliminary data.</text>
</comment>
<evidence type="ECO:0000256" key="6">
    <source>
        <dbReference type="ARBA" id="ARBA00023136"/>
    </source>
</evidence>
<proteinExistence type="inferred from homology"/>
<dbReference type="Proteomes" id="UP001174694">
    <property type="component" value="Unassembled WGS sequence"/>
</dbReference>
<dbReference type="AlphaFoldDB" id="A0AA38RUK6"/>
<keyword evidence="4" id="KW-0378">Hydrolase</keyword>
<keyword evidence="5 9" id="KW-1133">Transmembrane helix</keyword>
<dbReference type="PANTHER" id="PTHR46187">
    <property type="entry name" value="ALKALINE CERAMIDASE 3"/>
    <property type="match status" value="1"/>
</dbReference>
<feature type="binding site" evidence="8">
    <location>
        <position position="242"/>
    </location>
    <ligand>
        <name>Zn(2+)</name>
        <dbReference type="ChEBI" id="CHEBI:29105"/>
        <note>catalytic</note>
    </ligand>
</feature>
<feature type="binding site" evidence="8">
    <location>
        <position position="238"/>
    </location>
    <ligand>
        <name>Zn(2+)</name>
        <dbReference type="ChEBI" id="CHEBI:29105"/>
        <note>catalytic</note>
    </ligand>
</feature>
<sequence>MPSMLQFPYREARDGIWGEQTSTLNWCEEDYNITPYCAELINTLTNLTFMYLGISGVRNCLRYQHKGVFVVGYIGYLIVGLGSMAFHSTLKYSMQLADELPMIYTTCVLSYATFSYSKSRRYSIFVALALVALAAFITIYYWCSKDPVFHQVAYGGLTAATIFRGMYVMEAELRPALKARSPNRADFVMRQMWKMAAAGISQFLIGFTIWNLDNIYCHNLRRWRGQILLPGSIVLEGHGWWHIFTGLAYYLIVWRVWLERCLGGSEQEFILHWPSLFTSVPRVVPAASVQPKDELEKKKQ</sequence>
<feature type="transmembrane region" description="Helical" evidence="9">
    <location>
        <begin position="68"/>
        <end position="88"/>
    </location>
</feature>
<dbReference type="PANTHER" id="PTHR46187:SF3">
    <property type="entry name" value="ALKALINE CERAMIDASE 3"/>
    <property type="match status" value="1"/>
</dbReference>
<evidence type="ECO:0000313" key="10">
    <source>
        <dbReference type="EMBL" id="KAJ9157579.1"/>
    </source>
</evidence>
<reference evidence="10" key="1">
    <citation type="submission" date="2022-07" db="EMBL/GenBank/DDBJ databases">
        <title>Fungi with potential for degradation of polypropylene.</title>
        <authorList>
            <person name="Gostincar C."/>
        </authorList>
    </citation>
    <scope>NUCLEOTIDE SEQUENCE</scope>
    <source>
        <strain evidence="10">EXF-13308</strain>
    </source>
</reference>
<evidence type="ECO:0000256" key="9">
    <source>
        <dbReference type="SAM" id="Phobius"/>
    </source>
</evidence>
<evidence type="ECO:0000256" key="1">
    <source>
        <dbReference type="ARBA" id="ARBA00004141"/>
    </source>
</evidence>
<evidence type="ECO:0000256" key="3">
    <source>
        <dbReference type="ARBA" id="ARBA00022692"/>
    </source>
</evidence>
<evidence type="ECO:0000256" key="4">
    <source>
        <dbReference type="ARBA" id="ARBA00022801"/>
    </source>
</evidence>
<feature type="binding site" evidence="7">
    <location>
        <position position="28"/>
    </location>
    <ligand>
        <name>Ca(2+)</name>
        <dbReference type="ChEBI" id="CHEBI:29108"/>
    </ligand>
</feature>
<dbReference type="InterPro" id="IPR008901">
    <property type="entry name" value="ACER"/>
</dbReference>
<comment type="subcellular location">
    <subcellularLocation>
        <location evidence="1">Membrane</location>
        <topology evidence="1">Multi-pass membrane protein</topology>
    </subcellularLocation>
</comment>
<feature type="transmembrane region" description="Helical" evidence="9">
    <location>
        <begin position="192"/>
        <end position="212"/>
    </location>
</feature>
<dbReference type="GO" id="GO:0046514">
    <property type="term" value="P:ceramide catabolic process"/>
    <property type="evidence" value="ECO:0007669"/>
    <property type="project" value="TreeGrafter"/>
</dbReference>
<keyword evidence="8" id="KW-0862">Zinc</keyword>
<comment type="similarity">
    <text evidence="2">Belongs to the alkaline ceramidase family.</text>
</comment>
<gene>
    <name evidence="10" type="ORF">NKR23_g113</name>
</gene>
<keyword evidence="7" id="KW-0479">Metal-binding</keyword>
<evidence type="ECO:0000313" key="11">
    <source>
        <dbReference type="Proteomes" id="UP001174694"/>
    </source>
</evidence>
<feature type="binding site" evidence="8">
    <location>
        <position position="87"/>
    </location>
    <ligand>
        <name>Zn(2+)</name>
        <dbReference type="ChEBI" id="CHEBI:29105"/>
        <note>catalytic</note>
    </ligand>
</feature>
<feature type="transmembrane region" description="Helical" evidence="9">
    <location>
        <begin position="124"/>
        <end position="142"/>
    </location>
</feature>
<organism evidence="10 11">
    <name type="scientific">Pleurostoma richardsiae</name>
    <dbReference type="NCBI Taxonomy" id="41990"/>
    <lineage>
        <taxon>Eukaryota</taxon>
        <taxon>Fungi</taxon>
        <taxon>Dikarya</taxon>
        <taxon>Ascomycota</taxon>
        <taxon>Pezizomycotina</taxon>
        <taxon>Sordariomycetes</taxon>
        <taxon>Sordariomycetidae</taxon>
        <taxon>Calosphaeriales</taxon>
        <taxon>Pleurostomataceae</taxon>
        <taxon>Pleurostoma</taxon>
    </lineage>
</organism>